<dbReference type="CDD" id="cd00082">
    <property type="entry name" value="HisKA"/>
    <property type="match status" value="1"/>
</dbReference>
<keyword evidence="8" id="KW-0547">Nucleotide-binding</keyword>
<dbReference type="EC" id="2.7.13.3" evidence="3"/>
<dbReference type="Gene3D" id="3.30.565.10">
    <property type="entry name" value="Histidine kinase-like ATPase, C-terminal domain"/>
    <property type="match status" value="1"/>
</dbReference>
<evidence type="ECO:0000256" key="7">
    <source>
        <dbReference type="ARBA" id="ARBA00022692"/>
    </source>
</evidence>
<name>A0AAW8R864_9ALTE</name>
<evidence type="ECO:0000256" key="3">
    <source>
        <dbReference type="ARBA" id="ARBA00012438"/>
    </source>
</evidence>
<protein>
    <recommendedName>
        <fullName evidence="3">histidine kinase</fullName>
        <ecNumber evidence="3">2.7.13.3</ecNumber>
    </recommendedName>
</protein>
<dbReference type="GO" id="GO:0005524">
    <property type="term" value="F:ATP binding"/>
    <property type="evidence" value="ECO:0007669"/>
    <property type="project" value="UniProtKB-KW"/>
</dbReference>
<keyword evidence="10" id="KW-0067">ATP-binding</keyword>
<keyword evidence="6" id="KW-0808">Transferase</keyword>
<dbReference type="InterPro" id="IPR036890">
    <property type="entry name" value="HATPase_C_sf"/>
</dbReference>
<dbReference type="PANTHER" id="PTHR45528">
    <property type="entry name" value="SENSOR HISTIDINE KINASE CPXA"/>
    <property type="match status" value="1"/>
</dbReference>
<dbReference type="CDD" id="cd09622">
    <property type="entry name" value="CBM9_like_HisKa"/>
    <property type="match status" value="1"/>
</dbReference>
<comment type="caution">
    <text evidence="16">The sequence shown here is derived from an EMBL/GenBank/DDBJ whole genome shotgun (WGS) entry which is preliminary data.</text>
</comment>
<evidence type="ECO:0000256" key="5">
    <source>
        <dbReference type="ARBA" id="ARBA00022553"/>
    </source>
</evidence>
<dbReference type="InterPro" id="IPR003594">
    <property type="entry name" value="HATPase_dom"/>
</dbReference>
<evidence type="ECO:0000313" key="17">
    <source>
        <dbReference type="Proteomes" id="UP001249020"/>
    </source>
</evidence>
<feature type="domain" description="Histidine kinase" evidence="15">
    <location>
        <begin position="504"/>
        <end position="718"/>
    </location>
</feature>
<dbReference type="InterPro" id="IPR005467">
    <property type="entry name" value="His_kinase_dom"/>
</dbReference>
<keyword evidence="13 14" id="KW-0472">Membrane</keyword>
<evidence type="ECO:0000256" key="4">
    <source>
        <dbReference type="ARBA" id="ARBA00022475"/>
    </source>
</evidence>
<accession>A0AAW8R864</accession>
<dbReference type="Pfam" id="PF00512">
    <property type="entry name" value="HisKA"/>
    <property type="match status" value="1"/>
</dbReference>
<evidence type="ECO:0000256" key="9">
    <source>
        <dbReference type="ARBA" id="ARBA00022777"/>
    </source>
</evidence>
<dbReference type="PROSITE" id="PS50109">
    <property type="entry name" value="HIS_KIN"/>
    <property type="match status" value="1"/>
</dbReference>
<evidence type="ECO:0000313" key="16">
    <source>
        <dbReference type="EMBL" id="MDT0584316.1"/>
    </source>
</evidence>
<comment type="subcellular location">
    <subcellularLocation>
        <location evidence="2">Cell membrane</location>
        <topology evidence="2">Multi-pass membrane protein</topology>
    </subcellularLocation>
</comment>
<keyword evidence="9 16" id="KW-0418">Kinase</keyword>
<evidence type="ECO:0000256" key="1">
    <source>
        <dbReference type="ARBA" id="ARBA00000085"/>
    </source>
</evidence>
<dbReference type="RefSeq" id="WP_311363088.1">
    <property type="nucleotide sequence ID" value="NZ_JAVRIE010000010.1"/>
</dbReference>
<dbReference type="PANTHER" id="PTHR45528:SF1">
    <property type="entry name" value="SENSOR HISTIDINE KINASE CPXA"/>
    <property type="match status" value="1"/>
</dbReference>
<dbReference type="AlphaFoldDB" id="A0AAW8R864"/>
<keyword evidence="12" id="KW-0902">Two-component regulatory system</keyword>
<keyword evidence="11 14" id="KW-1133">Transmembrane helix</keyword>
<dbReference type="EMBL" id="JAVRIE010000010">
    <property type="protein sequence ID" value="MDT0584316.1"/>
    <property type="molecule type" value="Genomic_DNA"/>
</dbReference>
<dbReference type="GO" id="GO:0005886">
    <property type="term" value="C:plasma membrane"/>
    <property type="evidence" value="ECO:0007669"/>
    <property type="project" value="UniProtKB-SubCell"/>
</dbReference>
<dbReference type="Pfam" id="PF02518">
    <property type="entry name" value="HATPase_c"/>
    <property type="match status" value="1"/>
</dbReference>
<dbReference type="Proteomes" id="UP001249020">
    <property type="component" value="Unassembled WGS sequence"/>
</dbReference>
<dbReference type="SUPFAM" id="SSF55874">
    <property type="entry name" value="ATPase domain of HSP90 chaperone/DNA topoisomerase II/histidine kinase"/>
    <property type="match status" value="1"/>
</dbReference>
<keyword evidence="4" id="KW-1003">Cell membrane</keyword>
<feature type="transmembrane region" description="Helical" evidence="14">
    <location>
        <begin position="422"/>
        <end position="441"/>
    </location>
</feature>
<evidence type="ECO:0000256" key="14">
    <source>
        <dbReference type="SAM" id="Phobius"/>
    </source>
</evidence>
<dbReference type="GO" id="GO:0000155">
    <property type="term" value="F:phosphorelay sensor kinase activity"/>
    <property type="evidence" value="ECO:0007669"/>
    <property type="project" value="InterPro"/>
</dbReference>
<dbReference type="SMART" id="SM00387">
    <property type="entry name" value="HATPase_c"/>
    <property type="match status" value="1"/>
</dbReference>
<dbReference type="SUPFAM" id="SSF47384">
    <property type="entry name" value="Homodimeric domain of signal transducing histidine kinase"/>
    <property type="match status" value="1"/>
</dbReference>
<dbReference type="Gene3D" id="6.10.340.10">
    <property type="match status" value="1"/>
</dbReference>
<reference evidence="16 17" key="1">
    <citation type="submission" date="2023-09" db="EMBL/GenBank/DDBJ databases">
        <authorList>
            <person name="Rey-Velasco X."/>
        </authorList>
    </citation>
    <scope>NUCLEOTIDE SEQUENCE [LARGE SCALE GENOMIC DNA]</scope>
    <source>
        <strain evidence="16 17">W409</strain>
    </source>
</reference>
<sequence length="718" mass="81043">MTKWRLGLRFKLLLFSSFLFAIPYLGYQYVWELEAYLRIGQEQTMVGTARSVATALHERPKLFDVQSSFLSDVTPGTDLYAHKITYPVQLDGDLSDWEDFRSLAIEYGEQNLIDIRQAYSPESLQFRHLIGEYEGFLYAMFDVQDDNLVYRARNSLRIDRNDFLEIAMIDAKGDFQRYIIAPMQEGWVNAYLLQQNQDNNQPERLETKIQGYWKPNENGYAIELRFPVSMMQSSIAFAISDVDDAQSRFNKYSIGTANPSSADALGTVLVPSPEIESILKGLQYSNARVWVIDKHMRVLARSGDIQRSEGFQSQTTETDATSGWQYLEQEWLLPLYYKILTRPPNDFVDDLENAFALQGQEVDEALDGTPSSLWRLSSDKKAVILSAAHPIYIDEQVMGAVVVEQTTNGIRTLRNNALEKQFHFFLAVIILGTLALFLLASSISSRIRKLRNDTENAIDASGKIVSDIQASETQDEIGDLSRSFKSVLGKLAQYNDYLENMASRLSHELRTPVAIVNSSLDNLSLQTHSEDNQAYIDRAKQGITRLSKILSNMSEATRLEQAIQSSELETFNTIDVLSGCVEGYRLAYAERQFILESDVEELSLMGAPELFAQMLDKIVANAVEFSANDATIRFALKGNKQDFRIHISNPGSLLPANMQNELLDSMISVRKEQSTEQVHLGLGLYIAKMIATFHGAAINIENQNDESGVVVSLHFKSK</sequence>
<dbReference type="Gene3D" id="2.60.40.1190">
    <property type="match status" value="1"/>
</dbReference>
<dbReference type="InterPro" id="IPR022510">
    <property type="entry name" value="Sortase_His-kinase"/>
</dbReference>
<evidence type="ECO:0000256" key="10">
    <source>
        <dbReference type="ARBA" id="ARBA00022840"/>
    </source>
</evidence>
<proteinExistence type="predicted"/>
<keyword evidence="5" id="KW-0597">Phosphoprotein</keyword>
<evidence type="ECO:0000256" key="12">
    <source>
        <dbReference type="ARBA" id="ARBA00023012"/>
    </source>
</evidence>
<evidence type="ECO:0000256" key="11">
    <source>
        <dbReference type="ARBA" id="ARBA00022989"/>
    </source>
</evidence>
<evidence type="ECO:0000256" key="8">
    <source>
        <dbReference type="ARBA" id="ARBA00022741"/>
    </source>
</evidence>
<dbReference type="Gene3D" id="1.10.287.130">
    <property type="match status" value="1"/>
</dbReference>
<gene>
    <name evidence="16" type="primary">pdsS</name>
    <name evidence="16" type="ORF">RM544_17335</name>
</gene>
<dbReference type="InterPro" id="IPR036097">
    <property type="entry name" value="HisK_dim/P_sf"/>
</dbReference>
<comment type="catalytic activity">
    <reaction evidence="1">
        <text>ATP + protein L-histidine = ADP + protein N-phospho-L-histidine.</text>
        <dbReference type="EC" id="2.7.13.3"/>
    </reaction>
</comment>
<dbReference type="SMART" id="SM00388">
    <property type="entry name" value="HisKA"/>
    <property type="match status" value="1"/>
</dbReference>
<organism evidence="16 17">
    <name type="scientific">Brumicola blandensis</name>
    <dbReference type="NCBI Taxonomy" id="3075611"/>
    <lineage>
        <taxon>Bacteria</taxon>
        <taxon>Pseudomonadati</taxon>
        <taxon>Pseudomonadota</taxon>
        <taxon>Gammaproteobacteria</taxon>
        <taxon>Alteromonadales</taxon>
        <taxon>Alteromonadaceae</taxon>
        <taxon>Brumicola</taxon>
    </lineage>
</organism>
<keyword evidence="7 14" id="KW-0812">Transmembrane</keyword>
<feature type="transmembrane region" description="Helical" evidence="14">
    <location>
        <begin position="12"/>
        <end position="31"/>
    </location>
</feature>
<dbReference type="SUPFAM" id="SSF49344">
    <property type="entry name" value="CBD9-like"/>
    <property type="match status" value="1"/>
</dbReference>
<dbReference type="InterPro" id="IPR003661">
    <property type="entry name" value="HisK_dim/P_dom"/>
</dbReference>
<keyword evidence="17" id="KW-1185">Reference proteome</keyword>
<dbReference type="NCBIfam" id="TIGR03785">
    <property type="entry name" value="marine_sort_HK"/>
    <property type="match status" value="1"/>
</dbReference>
<evidence type="ECO:0000256" key="6">
    <source>
        <dbReference type="ARBA" id="ARBA00022679"/>
    </source>
</evidence>
<dbReference type="InterPro" id="IPR050398">
    <property type="entry name" value="HssS/ArlS-like"/>
</dbReference>
<evidence type="ECO:0000256" key="13">
    <source>
        <dbReference type="ARBA" id="ARBA00023136"/>
    </source>
</evidence>
<evidence type="ECO:0000256" key="2">
    <source>
        <dbReference type="ARBA" id="ARBA00004651"/>
    </source>
</evidence>
<evidence type="ECO:0000259" key="15">
    <source>
        <dbReference type="PROSITE" id="PS50109"/>
    </source>
</evidence>